<evidence type="ECO:0008006" key="3">
    <source>
        <dbReference type="Google" id="ProtNLM"/>
    </source>
</evidence>
<sequence length="254" mass="27330">MKFTHILFSIAVLTGANAMAQTTTPPPAKAKEVKEYVHSYIGLFGGLSSPLGDFKSTDYNNNKSGYAKRGINFGLDGAVYFYKNLAIGATVSYQDQGQFSQDDATNISTGYAVSYKADGATGSITGRYQSYAFLIGPQYSIPVWKGFVVDLRAFGGALTTTTTPEITMQLNGAPAQTAAFYQRSAKGSSLAYGGSAAIRYRVDDTFSFVLKGNYLQSEGPHVNSDAINNPAAARYVTRQPYNAFQTTLGIDFSF</sequence>
<dbReference type="EMBL" id="CP066775">
    <property type="protein sequence ID" value="QQL49567.1"/>
    <property type="molecule type" value="Genomic_DNA"/>
</dbReference>
<dbReference type="Proteomes" id="UP000429232">
    <property type="component" value="Chromosome"/>
</dbReference>
<organism evidence="1 2">
    <name type="scientific">Mucilaginibacter ginkgonis</name>
    <dbReference type="NCBI Taxonomy" id="2682091"/>
    <lineage>
        <taxon>Bacteria</taxon>
        <taxon>Pseudomonadati</taxon>
        <taxon>Bacteroidota</taxon>
        <taxon>Sphingobacteriia</taxon>
        <taxon>Sphingobacteriales</taxon>
        <taxon>Sphingobacteriaceae</taxon>
        <taxon>Mucilaginibacter</taxon>
    </lineage>
</organism>
<accession>A0A6I4HY14</accession>
<reference evidence="1 2" key="1">
    <citation type="submission" date="2020-12" db="EMBL/GenBank/DDBJ databases">
        <title>HMF7856_wgs.fasta genome submission.</title>
        <authorList>
            <person name="Kang H."/>
            <person name="Kim H."/>
            <person name="Joh K."/>
        </authorList>
    </citation>
    <scope>NUCLEOTIDE SEQUENCE [LARGE SCALE GENOMIC DNA]</scope>
    <source>
        <strain evidence="1 2">HMF7856</strain>
    </source>
</reference>
<evidence type="ECO:0000313" key="2">
    <source>
        <dbReference type="Proteomes" id="UP000429232"/>
    </source>
</evidence>
<evidence type="ECO:0000313" key="1">
    <source>
        <dbReference type="EMBL" id="QQL49567.1"/>
    </source>
</evidence>
<proteinExistence type="predicted"/>
<gene>
    <name evidence="1" type="ORF">GO620_015545</name>
</gene>
<keyword evidence="2" id="KW-1185">Reference proteome</keyword>
<dbReference type="RefSeq" id="WP_157524677.1">
    <property type="nucleotide sequence ID" value="NZ_CP066775.1"/>
</dbReference>
<dbReference type="AlphaFoldDB" id="A0A6I4HY14"/>
<name>A0A6I4HY14_9SPHI</name>
<protein>
    <recommendedName>
        <fullName evidence="3">Outer membrane protein with beta-barrel domain</fullName>
    </recommendedName>
</protein>
<dbReference type="KEGG" id="mgik:GO620_015545"/>